<evidence type="ECO:0000313" key="3">
    <source>
        <dbReference type="EMBL" id="MCM4081017.1"/>
    </source>
</evidence>
<accession>A0ABT0Y6B2</accession>
<protein>
    <submittedName>
        <fullName evidence="3">ATP-binding protein</fullName>
    </submittedName>
</protein>
<dbReference type="InterPro" id="IPR036890">
    <property type="entry name" value="HATPase_C_sf"/>
</dbReference>
<keyword evidence="3" id="KW-0067">ATP-binding</keyword>
<keyword evidence="1" id="KW-0808">Transferase</keyword>
<keyword evidence="3" id="KW-0547">Nucleotide-binding</keyword>
<organism evidence="3 4">
    <name type="scientific">Paractinoplanes hotanensis</name>
    <dbReference type="NCBI Taxonomy" id="2906497"/>
    <lineage>
        <taxon>Bacteria</taxon>
        <taxon>Bacillati</taxon>
        <taxon>Actinomycetota</taxon>
        <taxon>Actinomycetes</taxon>
        <taxon>Micromonosporales</taxon>
        <taxon>Micromonosporaceae</taxon>
        <taxon>Paractinoplanes</taxon>
    </lineage>
</organism>
<keyword evidence="1" id="KW-0418">Kinase</keyword>
<keyword evidence="1" id="KW-0723">Serine/threonine-protein kinase</keyword>
<dbReference type="RefSeq" id="WP_251800816.1">
    <property type="nucleotide sequence ID" value="NZ_JAMQOL010000037.1"/>
</dbReference>
<proteinExistence type="predicted"/>
<dbReference type="PANTHER" id="PTHR35526:SF3">
    <property type="entry name" value="ANTI-SIGMA-F FACTOR RSBW"/>
    <property type="match status" value="1"/>
</dbReference>
<dbReference type="Gene3D" id="3.30.565.10">
    <property type="entry name" value="Histidine kinase-like ATPase, C-terminal domain"/>
    <property type="match status" value="1"/>
</dbReference>
<dbReference type="Pfam" id="PF13581">
    <property type="entry name" value="HATPase_c_2"/>
    <property type="match status" value="1"/>
</dbReference>
<dbReference type="InterPro" id="IPR050267">
    <property type="entry name" value="Anti-sigma-factor_SerPK"/>
</dbReference>
<dbReference type="InterPro" id="IPR003594">
    <property type="entry name" value="HATPase_dom"/>
</dbReference>
<keyword evidence="4" id="KW-1185">Reference proteome</keyword>
<evidence type="ECO:0000259" key="2">
    <source>
        <dbReference type="Pfam" id="PF13581"/>
    </source>
</evidence>
<reference evidence="3 4" key="1">
    <citation type="submission" date="2022-06" db="EMBL/GenBank/DDBJ databases">
        <title>Actinoplanes abujensis sp. nov., isolated from Nigerian arid soil.</title>
        <authorList>
            <person name="Ding P."/>
        </authorList>
    </citation>
    <scope>NUCLEOTIDE SEQUENCE [LARGE SCALE GENOMIC DNA]</scope>
    <source>
        <strain evidence="4">TRM88002</strain>
    </source>
</reference>
<comment type="caution">
    <text evidence="3">The sequence shown here is derived from an EMBL/GenBank/DDBJ whole genome shotgun (WGS) entry which is preliminary data.</text>
</comment>
<evidence type="ECO:0000256" key="1">
    <source>
        <dbReference type="ARBA" id="ARBA00022527"/>
    </source>
</evidence>
<feature type="domain" description="Histidine kinase/HSP90-like ATPase" evidence="2">
    <location>
        <begin position="125"/>
        <end position="224"/>
    </location>
</feature>
<dbReference type="GO" id="GO:0005524">
    <property type="term" value="F:ATP binding"/>
    <property type="evidence" value="ECO:0007669"/>
    <property type="project" value="UniProtKB-KW"/>
</dbReference>
<dbReference type="SUPFAM" id="SSF55874">
    <property type="entry name" value="ATPase domain of HSP90 chaperone/DNA topoisomerase II/histidine kinase"/>
    <property type="match status" value="1"/>
</dbReference>
<gene>
    <name evidence="3" type="ORF">LXN57_25915</name>
</gene>
<name>A0ABT0Y6B2_9ACTN</name>
<dbReference type="CDD" id="cd16936">
    <property type="entry name" value="HATPase_RsbW-like"/>
    <property type="match status" value="1"/>
</dbReference>
<dbReference type="Proteomes" id="UP001523216">
    <property type="component" value="Unassembled WGS sequence"/>
</dbReference>
<sequence length="243" mass="26521">MTGDAGMAVVEMAVHGRWSPHLGQQVSAALRMCLAGPPTPIVVALHDLDDPAGASLSFWLALWRQARLDTVPVHVAFSVASTTVLSRRLRYLRGPQPRVYSTVAEARAAFAARRYRTDRLQAWLEPRPASVEAARTLVTRACDDWDRPKLLQDACLIASELATNAVEHARTDFIVTVARSDTRLHLSIHDCVSRFPAASELRLADQPAELGERGRGLRLVHATAAVWGAVPTRDGKVVWAAVA</sequence>
<evidence type="ECO:0000313" key="4">
    <source>
        <dbReference type="Proteomes" id="UP001523216"/>
    </source>
</evidence>
<dbReference type="EMBL" id="JAMQOL010000037">
    <property type="protein sequence ID" value="MCM4081017.1"/>
    <property type="molecule type" value="Genomic_DNA"/>
</dbReference>
<dbReference type="PANTHER" id="PTHR35526">
    <property type="entry name" value="ANTI-SIGMA-F FACTOR RSBW-RELATED"/>
    <property type="match status" value="1"/>
</dbReference>